<evidence type="ECO:0000256" key="2">
    <source>
        <dbReference type="ARBA" id="ARBA00022840"/>
    </source>
</evidence>
<dbReference type="InterPro" id="IPR027417">
    <property type="entry name" value="P-loop_NTPase"/>
</dbReference>
<feature type="domain" description="ABC transporter" evidence="3">
    <location>
        <begin position="15"/>
        <end position="240"/>
    </location>
</feature>
<organism evidence="4 5">
    <name type="scientific">Tissierella pigra</name>
    <dbReference type="NCBI Taxonomy" id="2607614"/>
    <lineage>
        <taxon>Bacteria</taxon>
        <taxon>Bacillati</taxon>
        <taxon>Bacillota</taxon>
        <taxon>Tissierellia</taxon>
        <taxon>Tissierellales</taxon>
        <taxon>Tissierellaceae</taxon>
        <taxon>Tissierella</taxon>
    </lineage>
</organism>
<dbReference type="InterPro" id="IPR003593">
    <property type="entry name" value="AAA+_ATPase"/>
</dbReference>
<dbReference type="AlphaFoldDB" id="A0A6N7XNZ1"/>
<dbReference type="GO" id="GO:0016887">
    <property type="term" value="F:ATP hydrolysis activity"/>
    <property type="evidence" value="ECO:0007669"/>
    <property type="project" value="InterPro"/>
</dbReference>
<keyword evidence="5" id="KW-1185">Reference proteome</keyword>
<sequence length="309" mass="35478">MQNLLKNIKEGNSVIEVKKLNKSYGKSKVLTDIDLNIEENKIYGLLGRNGVGKTTLLNLISGQTLKDSGEINLDGEEIFENSHAMGDICLIKDFPESIKERKVKDVLAMASIIYKNWDEEYKDYLIKEFNLNTKKKLMKLSTGNKTIVGLIIGFASRARITMFDEPTLGLDAAMRYKFYQLLLEDYEKNPRTIIISTHLIDEVANMFEEVIILNNEKVALKDEVSKLKEKSYFLSGRKDVIDQVTDNKKVIHKEEFGSTNIVGIYGDFTEEEFKYIRNNNIEISNIPLQKLFIYLTENMIKEENSNGFN</sequence>
<evidence type="ECO:0000256" key="1">
    <source>
        <dbReference type="ARBA" id="ARBA00022741"/>
    </source>
</evidence>
<dbReference type="Gene3D" id="3.40.50.300">
    <property type="entry name" value="P-loop containing nucleotide triphosphate hydrolases"/>
    <property type="match status" value="1"/>
</dbReference>
<comment type="caution">
    <text evidence="4">The sequence shown here is derived from an EMBL/GenBank/DDBJ whole genome shotgun (WGS) entry which is preliminary data.</text>
</comment>
<dbReference type="PROSITE" id="PS50893">
    <property type="entry name" value="ABC_TRANSPORTER_2"/>
    <property type="match status" value="1"/>
</dbReference>
<evidence type="ECO:0000259" key="3">
    <source>
        <dbReference type="PROSITE" id="PS50893"/>
    </source>
</evidence>
<protein>
    <submittedName>
        <fullName evidence="4">ABC transporter ATP-binding protein</fullName>
    </submittedName>
</protein>
<dbReference type="GO" id="GO:0005524">
    <property type="term" value="F:ATP binding"/>
    <property type="evidence" value="ECO:0007669"/>
    <property type="project" value="UniProtKB-KW"/>
</dbReference>
<proteinExistence type="predicted"/>
<dbReference type="PANTHER" id="PTHR43158:SF5">
    <property type="entry name" value="ABC TRANSPORTER, ATP-BINDING PROTEIN"/>
    <property type="match status" value="1"/>
</dbReference>
<dbReference type="Proteomes" id="UP000469523">
    <property type="component" value="Unassembled WGS sequence"/>
</dbReference>
<dbReference type="CDD" id="cd03230">
    <property type="entry name" value="ABC_DR_subfamily_A"/>
    <property type="match status" value="1"/>
</dbReference>
<dbReference type="EMBL" id="VUNQ01000035">
    <property type="protein sequence ID" value="MSU02542.1"/>
    <property type="molecule type" value="Genomic_DNA"/>
</dbReference>
<name>A0A6N7XNZ1_9FIRM</name>
<reference evidence="4 5" key="1">
    <citation type="submission" date="2019-09" db="EMBL/GenBank/DDBJ databases">
        <title>In-depth cultivation of the pig gut microbiome towards novel bacterial diversity and tailored functional studies.</title>
        <authorList>
            <person name="Wylensek D."/>
            <person name="Hitch T.C.A."/>
            <person name="Clavel T."/>
        </authorList>
    </citation>
    <scope>NUCLEOTIDE SEQUENCE [LARGE SCALE GENOMIC DNA]</scope>
    <source>
        <strain evidence="4 5">WCA3-693-APC-4?</strain>
    </source>
</reference>
<dbReference type="SUPFAM" id="SSF52540">
    <property type="entry name" value="P-loop containing nucleoside triphosphate hydrolases"/>
    <property type="match status" value="1"/>
</dbReference>
<evidence type="ECO:0000313" key="4">
    <source>
        <dbReference type="EMBL" id="MSU02542.1"/>
    </source>
</evidence>
<evidence type="ECO:0000313" key="5">
    <source>
        <dbReference type="Proteomes" id="UP000469523"/>
    </source>
</evidence>
<dbReference type="InterPro" id="IPR003439">
    <property type="entry name" value="ABC_transporter-like_ATP-bd"/>
</dbReference>
<gene>
    <name evidence="4" type="ORF">FYJ83_13860</name>
</gene>
<dbReference type="SMART" id="SM00382">
    <property type="entry name" value="AAA"/>
    <property type="match status" value="1"/>
</dbReference>
<dbReference type="PANTHER" id="PTHR43158">
    <property type="entry name" value="SKFA PEPTIDE EXPORT ATP-BINDING PROTEIN SKFE"/>
    <property type="match status" value="1"/>
</dbReference>
<dbReference type="Pfam" id="PF00005">
    <property type="entry name" value="ABC_tran"/>
    <property type="match status" value="1"/>
</dbReference>
<accession>A0A6N7XNZ1</accession>
<keyword evidence="1" id="KW-0547">Nucleotide-binding</keyword>
<keyword evidence="2 4" id="KW-0067">ATP-binding</keyword>